<organism evidence="1 2">
    <name type="scientific">Phanerochaete carnosa (strain HHB-10118-sp)</name>
    <name type="common">White-rot fungus</name>
    <name type="synonym">Peniophora carnosa</name>
    <dbReference type="NCBI Taxonomy" id="650164"/>
    <lineage>
        <taxon>Eukaryota</taxon>
        <taxon>Fungi</taxon>
        <taxon>Dikarya</taxon>
        <taxon>Basidiomycota</taxon>
        <taxon>Agaricomycotina</taxon>
        <taxon>Agaricomycetes</taxon>
        <taxon>Polyporales</taxon>
        <taxon>Phanerochaetaceae</taxon>
        <taxon>Phanerochaete</taxon>
    </lineage>
</organism>
<name>K5WCS8_PHACS</name>
<dbReference type="EMBL" id="JH931596">
    <property type="protein sequence ID" value="EKM47982.1"/>
    <property type="molecule type" value="Genomic_DNA"/>
</dbReference>
<evidence type="ECO:0000313" key="2">
    <source>
        <dbReference type="Proteomes" id="UP000008370"/>
    </source>
</evidence>
<evidence type="ECO:0000313" key="1">
    <source>
        <dbReference type="EMBL" id="EKM47982.1"/>
    </source>
</evidence>
<proteinExistence type="predicted"/>
<dbReference type="HOGENOM" id="CLU_2441583_0_0_1"/>
<reference evidence="1 2" key="1">
    <citation type="journal article" date="2012" name="BMC Genomics">
        <title>Comparative genomics of the white-rot fungi, Phanerochaete carnosa and P. chrysosporium, to elucidate the genetic basis of the distinct wood types they colonize.</title>
        <authorList>
            <person name="Suzuki H."/>
            <person name="MacDonald J."/>
            <person name="Syed K."/>
            <person name="Salamov A."/>
            <person name="Hori C."/>
            <person name="Aerts A."/>
            <person name="Henrissat B."/>
            <person name="Wiebenga A."/>
            <person name="vanKuyk P.A."/>
            <person name="Barry K."/>
            <person name="Lindquist E."/>
            <person name="LaButti K."/>
            <person name="Lapidus A."/>
            <person name="Lucas S."/>
            <person name="Coutinho P."/>
            <person name="Gong Y."/>
            <person name="Samejima M."/>
            <person name="Mahadevan R."/>
            <person name="Abou-Zaid M."/>
            <person name="de Vries R.P."/>
            <person name="Igarashi K."/>
            <person name="Yadav J.S."/>
            <person name="Grigoriev I.V."/>
            <person name="Master E.R."/>
        </authorList>
    </citation>
    <scope>NUCLEOTIDE SEQUENCE [LARGE SCALE GENOMIC DNA]</scope>
    <source>
        <strain evidence="1 2">HHB-10118-sp</strain>
    </source>
</reference>
<protein>
    <submittedName>
        <fullName evidence="1">Uncharacterized protein</fullName>
    </submittedName>
</protein>
<dbReference type="RefSeq" id="XP_007403467.1">
    <property type="nucleotide sequence ID" value="XM_007403405.1"/>
</dbReference>
<dbReference type="KEGG" id="pco:PHACADRAFT_203419"/>
<accession>K5WCS8</accession>
<dbReference type="AlphaFoldDB" id="K5WCS8"/>
<dbReference type="Proteomes" id="UP000008370">
    <property type="component" value="Unassembled WGS sequence"/>
</dbReference>
<sequence>MPLFAQDAQNHSTVPVFSVAGNTSLRPRLFSHSMHRITALCELTIDNNSETYRPRVDLIPVLHAYLALPRNLGALGWAMTLNAFGERLTS</sequence>
<gene>
    <name evidence="1" type="ORF">PHACADRAFT_203419</name>
</gene>
<keyword evidence="2" id="KW-1185">Reference proteome</keyword>
<dbReference type="InParanoid" id="K5WCS8"/>
<dbReference type="GeneID" id="18912156"/>
<dbReference type="OrthoDB" id="73919at2759"/>